<keyword evidence="2" id="KW-0812">Transmembrane</keyword>
<dbReference type="RefSeq" id="WP_004047816.1">
    <property type="nucleotide sequence ID" value="NZ_AOJE01000025.1"/>
</dbReference>
<dbReference type="InterPro" id="IPR011635">
    <property type="entry name" value="CARDB"/>
</dbReference>
<feature type="transmembrane region" description="Helical" evidence="2">
    <location>
        <begin position="543"/>
        <end position="563"/>
    </location>
</feature>
<dbReference type="PATRIC" id="fig|1227484.4.peg.1560"/>
<evidence type="ECO:0000259" key="3">
    <source>
        <dbReference type="Pfam" id="PF07705"/>
    </source>
</evidence>
<organism evidence="4 5">
    <name type="scientific">Halorubrum saccharovorum DSM 1137</name>
    <dbReference type="NCBI Taxonomy" id="1227484"/>
    <lineage>
        <taxon>Archaea</taxon>
        <taxon>Methanobacteriati</taxon>
        <taxon>Methanobacteriota</taxon>
        <taxon>Stenosarchaea group</taxon>
        <taxon>Halobacteria</taxon>
        <taxon>Halobacteriales</taxon>
        <taxon>Haloferacaceae</taxon>
        <taxon>Halorubrum</taxon>
    </lineage>
</organism>
<dbReference type="eggNOG" id="arCOG02079">
    <property type="taxonomic scope" value="Archaea"/>
</dbReference>
<keyword evidence="2" id="KW-0472">Membrane</keyword>
<comment type="caution">
    <text evidence="4">The sequence shown here is derived from an EMBL/GenBank/DDBJ whole genome shotgun (WGS) entry which is preliminary data.</text>
</comment>
<accession>M0E0U3</accession>
<dbReference type="Gene3D" id="2.60.40.10">
    <property type="entry name" value="Immunoglobulins"/>
    <property type="match status" value="2"/>
</dbReference>
<evidence type="ECO:0000313" key="4">
    <source>
        <dbReference type="EMBL" id="ELZ40658.1"/>
    </source>
</evidence>
<dbReference type="EMBL" id="AOJE01000025">
    <property type="protein sequence ID" value="ELZ40658.1"/>
    <property type="molecule type" value="Genomic_DNA"/>
</dbReference>
<dbReference type="PANTHER" id="PTHR35902:SF3">
    <property type="entry name" value="NPCBM-ASSOCIATED, NEW3 DOMAIN OF ALPHA-GALACTOSIDASE"/>
    <property type="match status" value="1"/>
</dbReference>
<evidence type="ECO:0000256" key="2">
    <source>
        <dbReference type="SAM" id="Phobius"/>
    </source>
</evidence>
<evidence type="ECO:0000256" key="1">
    <source>
        <dbReference type="SAM" id="MobiDB-lite"/>
    </source>
</evidence>
<feature type="region of interest" description="Disordered" evidence="1">
    <location>
        <begin position="54"/>
        <end position="84"/>
    </location>
</feature>
<dbReference type="Proteomes" id="UP000011514">
    <property type="component" value="Unassembled WGS sequence"/>
</dbReference>
<dbReference type="PANTHER" id="PTHR35902">
    <property type="entry name" value="S-LAYER DOMAIN-LIKE PROTEIN-RELATED"/>
    <property type="match status" value="1"/>
</dbReference>
<proteinExistence type="predicted"/>
<protein>
    <submittedName>
        <fullName evidence="4">Putative exo-alpha-sialidase</fullName>
    </submittedName>
</protein>
<dbReference type="AlphaFoldDB" id="M0E0U3"/>
<keyword evidence="5" id="KW-1185">Reference proteome</keyword>
<dbReference type="InterPro" id="IPR013783">
    <property type="entry name" value="Ig-like_fold"/>
</dbReference>
<evidence type="ECO:0000313" key="5">
    <source>
        <dbReference type="Proteomes" id="UP000011514"/>
    </source>
</evidence>
<dbReference type="STRING" id="1227484.C471_07741"/>
<dbReference type="Pfam" id="PF07705">
    <property type="entry name" value="CARDB"/>
    <property type="match status" value="1"/>
</dbReference>
<gene>
    <name evidence="4" type="ORF">C471_07741</name>
</gene>
<keyword evidence="2" id="KW-1133">Transmembrane helix</keyword>
<reference evidence="4 5" key="1">
    <citation type="journal article" date="2014" name="PLoS Genet.">
        <title>Phylogenetically driven sequencing of extremely halophilic archaea reveals strategies for static and dynamic osmo-response.</title>
        <authorList>
            <person name="Becker E.A."/>
            <person name="Seitzer P.M."/>
            <person name="Tritt A."/>
            <person name="Larsen D."/>
            <person name="Krusor M."/>
            <person name="Yao A.I."/>
            <person name="Wu D."/>
            <person name="Madern D."/>
            <person name="Eisen J.A."/>
            <person name="Darling A.E."/>
            <person name="Facciotti M.T."/>
        </authorList>
    </citation>
    <scope>NUCLEOTIDE SEQUENCE [LARGE SCALE GENOMIC DNA]</scope>
    <source>
        <strain evidence="4 5">DSM 1137</strain>
    </source>
</reference>
<feature type="domain" description="CARDB" evidence="3">
    <location>
        <begin position="432"/>
        <end position="508"/>
    </location>
</feature>
<name>M0E0U3_9EURY</name>
<sequence length="567" mass="58526">MVGVTRTKLLAVFAAVLMLTSGTVGAVAGTAHGGSTAGGATADAATATLDGTTAADPAARPQTAGVIRGSPELSVTAPRPEVTPGRTNEVELQIINDGDMDLGTPETREVVTTARNVRLTADGGDTPFTVETGTIGLGSVTETAPREVPIAVSVPNGTEAGSYELDVELEYSYTYQQSGGVTYDRTETVDAEVELEVTEDARFRIVDVTTDAQIGDQGVLEAEIRNVGATAANDATVALESSSAGLGLGQGTSDAALIESIAPGETVTVPYDASFAATAPERKYAISGSVSFETPDGIPQVDEGLSAGVAPLGEQTFAVRDVESSLRVGEDGELRGTVTNDGPVAANNVVVQYADESGSVIPIERSTAVGTLEPGESADFTLPIAIGGEAEAGLRSLGLAVQYRNDGGEARLYDEVAVDTEVAPERDRFTVAVENRTIDAGGTRTVEVAVTNNLEETASDVEARLFADDPLDTGTTDTGYVQSLEPGETTTMTFELTTTGSATAGSTYPISLDFRYDDADGDSHLSDTYRVPIDVTESEGGGIPIPVIVVALLVIGTGGLVLYRRRQ</sequence>